<reference evidence="3 4" key="1">
    <citation type="journal article" date="2016" name="Nat. Commun.">
        <title>Thousands of microbial genomes shed light on interconnected biogeochemical processes in an aquifer system.</title>
        <authorList>
            <person name="Anantharaman K."/>
            <person name="Brown C.T."/>
            <person name="Hug L.A."/>
            <person name="Sharon I."/>
            <person name="Castelle C.J."/>
            <person name="Probst A.J."/>
            <person name="Thomas B.C."/>
            <person name="Singh A."/>
            <person name="Wilkins M.J."/>
            <person name="Karaoz U."/>
            <person name="Brodie E.L."/>
            <person name="Williams K.H."/>
            <person name="Hubbard S.S."/>
            <person name="Banfield J.F."/>
        </authorList>
    </citation>
    <scope>NUCLEOTIDE SEQUENCE [LARGE SCALE GENOMIC DNA]</scope>
</reference>
<comment type="caution">
    <text evidence="3">The sequence shown here is derived from an EMBL/GenBank/DDBJ whole genome shotgun (WGS) entry which is preliminary data.</text>
</comment>
<evidence type="ECO:0000259" key="2">
    <source>
        <dbReference type="Pfam" id="PF00768"/>
    </source>
</evidence>
<dbReference type="EMBL" id="MFKV01000012">
    <property type="protein sequence ID" value="OGG50537.1"/>
    <property type="molecule type" value="Genomic_DNA"/>
</dbReference>
<feature type="domain" description="Peptidase S11 D-alanyl-D-alanine carboxypeptidase A N-terminal" evidence="2">
    <location>
        <begin position="72"/>
        <end position="305"/>
    </location>
</feature>
<dbReference type="STRING" id="1798482.A2763_00385"/>
<dbReference type="AlphaFoldDB" id="A0A1F6CN86"/>
<dbReference type="InterPro" id="IPR012338">
    <property type="entry name" value="Beta-lactam/transpept-like"/>
</dbReference>
<accession>A0A1F6CN86</accession>
<dbReference type="Pfam" id="PF00768">
    <property type="entry name" value="Peptidase_S11"/>
    <property type="match status" value="1"/>
</dbReference>
<gene>
    <name evidence="3" type="ORF">A2763_00385</name>
</gene>
<keyword evidence="1" id="KW-0812">Transmembrane</keyword>
<dbReference type="SUPFAM" id="SSF56601">
    <property type="entry name" value="beta-lactamase/transpeptidase-like"/>
    <property type="match status" value="1"/>
</dbReference>
<dbReference type="Gene3D" id="3.40.710.10">
    <property type="entry name" value="DD-peptidase/beta-lactamase superfamily"/>
    <property type="match status" value="1"/>
</dbReference>
<name>A0A1F6CN86_9BACT</name>
<dbReference type="Proteomes" id="UP000178370">
    <property type="component" value="Unassembled WGS sequence"/>
</dbReference>
<dbReference type="GO" id="GO:0009002">
    <property type="term" value="F:serine-type D-Ala-D-Ala carboxypeptidase activity"/>
    <property type="evidence" value="ECO:0007669"/>
    <property type="project" value="InterPro"/>
</dbReference>
<evidence type="ECO:0000313" key="4">
    <source>
        <dbReference type="Proteomes" id="UP000178370"/>
    </source>
</evidence>
<protein>
    <recommendedName>
        <fullName evidence="2">Peptidase S11 D-alanyl-D-alanine carboxypeptidase A N-terminal domain-containing protein</fullName>
    </recommendedName>
</protein>
<dbReference type="GO" id="GO:0006508">
    <property type="term" value="P:proteolysis"/>
    <property type="evidence" value="ECO:0007669"/>
    <property type="project" value="InterPro"/>
</dbReference>
<keyword evidence="1" id="KW-0472">Membrane</keyword>
<proteinExistence type="predicted"/>
<evidence type="ECO:0000313" key="3">
    <source>
        <dbReference type="EMBL" id="OGG50537.1"/>
    </source>
</evidence>
<keyword evidence="1" id="KW-1133">Transmembrane helix</keyword>
<dbReference type="InterPro" id="IPR001967">
    <property type="entry name" value="Peptidase_S11_N"/>
</dbReference>
<evidence type="ECO:0000256" key="1">
    <source>
        <dbReference type="SAM" id="Phobius"/>
    </source>
</evidence>
<feature type="transmembrane region" description="Helical" evidence="1">
    <location>
        <begin position="20"/>
        <end position="45"/>
    </location>
</feature>
<organism evidence="3 4">
    <name type="scientific">Candidatus Kaiserbacteria bacterium RIFCSPHIGHO2_01_FULL_54_36</name>
    <dbReference type="NCBI Taxonomy" id="1798482"/>
    <lineage>
        <taxon>Bacteria</taxon>
        <taxon>Candidatus Kaiseribacteriota</taxon>
    </lineage>
</organism>
<sequence length="332" mass="34366">MANDDQAQKPLLLLPAPKVAPTGIAGMVFLVLIFFASAGLTVAYLSNTSTSKAAQAAAVASAVVEDAFAGIKLEAQSAYVLDLTTDRVLYSKNEAAQLPLASLTKVPLALVIAEVIPPDTIITIAPHTPSDGGGVRLPAGLQFRAQDLIDFTLVASSNEGAEILAEAAASAMLQEYPGAAHAAPVLWRMNDWVKDLGLAHTYFLNTSGLDLSPTQAGAYGSAKDVARMFGYAASVSYATFGQTSRDTIKIRAITGESITARNTDEALPSIPGLILGKTGYTQLAGGNLAIVFEVGPAHPIAAVVLHSTRDGRFDDMKALITATISSIAGGGQ</sequence>